<feature type="coiled-coil region" evidence="4">
    <location>
        <begin position="498"/>
        <end position="532"/>
    </location>
</feature>
<feature type="region of interest" description="Disordered" evidence="5">
    <location>
        <begin position="575"/>
        <end position="594"/>
    </location>
</feature>
<dbReference type="PANTHER" id="PTHR32114">
    <property type="entry name" value="ABC TRANSPORTER ABCH.3"/>
    <property type="match status" value="1"/>
</dbReference>
<evidence type="ECO:0000259" key="6">
    <source>
        <dbReference type="Pfam" id="PF13476"/>
    </source>
</evidence>
<dbReference type="Gene3D" id="3.40.50.300">
    <property type="entry name" value="P-loop containing nucleotide triphosphate hydrolases"/>
    <property type="match status" value="2"/>
</dbReference>
<evidence type="ECO:0000313" key="8">
    <source>
        <dbReference type="Proteomes" id="UP001500620"/>
    </source>
</evidence>
<feature type="domain" description="Rad50/SbcC-type AAA" evidence="6">
    <location>
        <begin position="5"/>
        <end position="186"/>
    </location>
</feature>
<dbReference type="RefSeq" id="WP_345123259.1">
    <property type="nucleotide sequence ID" value="NZ_BAABAT010000003.1"/>
</dbReference>
<keyword evidence="4" id="KW-0175">Coiled coil</keyword>
<dbReference type="SUPFAM" id="SSF52540">
    <property type="entry name" value="P-loop containing nucleoside triphosphate hydrolases"/>
    <property type="match status" value="1"/>
</dbReference>
<comment type="subunit">
    <text evidence="2">Heterodimer of SbcC and SbcD.</text>
</comment>
<evidence type="ECO:0000256" key="1">
    <source>
        <dbReference type="ARBA" id="ARBA00006930"/>
    </source>
</evidence>
<sequence length="825" mass="87398">MRPVRLDLDGFTVFREPTTVDFTDTDFFALVGPTGSGKSTVLDAICFALYGTVPRWGDRRAIANALAPSAAEARVRLIFESVGKRYVLTRVVRRDAKGAVTTKHAGLEMLAPGLDLAKLEFGLEQDDIAEVLAGTPGEVDTAVQTVVGLPYEQFTKCVVLPQGEFAAFLHAKPAERQKILVNLLGLDVYGRIRERATSEGATAEAKLKVLDDQLHAMSGIDDEALAAAAARVEALREVAAAVDRIAPRLGEADRLAAQAATALAALDEEIARLGAVAVPAEAAGLAAAAASARAAVADAVEGTRAAEEREEKLRGELQAAGDVAALRRLLDRHAERARLAAEAATVGARVEAAAAGHADAARAVEVARADATGARQALEAAREAYQAAVAADRAVALRPHLRVGDACPVCTQTVQELPAVPHEPAVAAAEAAGKAARKRSEAADRVVEERDRALRERDRDLAAARAHAEQVARRAGELDRELDGAPAPEAVQRDLDGIGRLTKALERAGAEVRKARDAHRTAAGQADRAEERLRSAWRGFDAARDALAALGAPPANRDDLADAWSTLHGWATGEAGRRQAGRPEAQDEVSAAQLRAAADRDELAARFTAAALPAPVADPAREAAVALERADAARARIEERRADAARMREQRDGLAREAQVARALAQHLRADRFERWLLAEALDTLVEGASLTLRELSSGQYDLGHDKGEFFVVDHHDAGLRRGVRTLSGGETFQASLALALALSEQLAGLSAASASLESIVLDEGFGTLDTATLETVAATLENLAARGDRMVGVVTHVGALAERIPVRFEVRRDARTARIERVGL</sequence>
<name>A0ABP8D347_9ACTN</name>
<comment type="similarity">
    <text evidence="1">Belongs to the SMC family. SbcC subfamily.</text>
</comment>
<evidence type="ECO:0000313" key="7">
    <source>
        <dbReference type="EMBL" id="GAA4246551.1"/>
    </source>
</evidence>
<dbReference type="PANTHER" id="PTHR32114:SF2">
    <property type="entry name" value="ABC TRANSPORTER ABCH.3"/>
    <property type="match status" value="1"/>
</dbReference>
<comment type="caution">
    <text evidence="7">The sequence shown here is derived from an EMBL/GenBank/DDBJ whole genome shotgun (WGS) entry which is preliminary data.</text>
</comment>
<evidence type="ECO:0000256" key="5">
    <source>
        <dbReference type="SAM" id="MobiDB-lite"/>
    </source>
</evidence>
<proteinExistence type="inferred from homology"/>
<keyword evidence="8" id="KW-1185">Reference proteome</keyword>
<feature type="coiled-coil region" evidence="4">
    <location>
        <begin position="620"/>
        <end position="657"/>
    </location>
</feature>
<protein>
    <recommendedName>
        <fullName evidence="3">Nuclease SbcCD subunit C</fullName>
    </recommendedName>
</protein>
<dbReference type="Pfam" id="PF13558">
    <property type="entry name" value="SbcC_Walker_B"/>
    <property type="match status" value="1"/>
</dbReference>
<dbReference type="InterPro" id="IPR027417">
    <property type="entry name" value="P-loop_NTPase"/>
</dbReference>
<dbReference type="InterPro" id="IPR038729">
    <property type="entry name" value="Rad50/SbcC_AAA"/>
</dbReference>
<reference evidence="8" key="1">
    <citation type="journal article" date="2019" name="Int. J. Syst. Evol. Microbiol.">
        <title>The Global Catalogue of Microorganisms (GCM) 10K type strain sequencing project: providing services to taxonomists for standard genome sequencing and annotation.</title>
        <authorList>
            <consortium name="The Broad Institute Genomics Platform"/>
            <consortium name="The Broad Institute Genome Sequencing Center for Infectious Disease"/>
            <person name="Wu L."/>
            <person name="Ma J."/>
        </authorList>
    </citation>
    <scope>NUCLEOTIDE SEQUENCE [LARGE SCALE GENOMIC DNA]</scope>
    <source>
        <strain evidence="8">JCM 17441</strain>
    </source>
</reference>
<dbReference type="Pfam" id="PF13476">
    <property type="entry name" value="AAA_23"/>
    <property type="match status" value="1"/>
</dbReference>
<evidence type="ECO:0000256" key="4">
    <source>
        <dbReference type="SAM" id="Coils"/>
    </source>
</evidence>
<dbReference type="Proteomes" id="UP001500620">
    <property type="component" value="Unassembled WGS sequence"/>
</dbReference>
<evidence type="ECO:0000256" key="3">
    <source>
        <dbReference type="ARBA" id="ARBA00013368"/>
    </source>
</evidence>
<dbReference type="EMBL" id="BAABAT010000003">
    <property type="protein sequence ID" value="GAA4246551.1"/>
    <property type="molecule type" value="Genomic_DNA"/>
</dbReference>
<gene>
    <name evidence="7" type="ORF">GCM10022255_018240</name>
</gene>
<organism evidence="7 8">
    <name type="scientific">Dactylosporangium darangshiense</name>
    <dbReference type="NCBI Taxonomy" id="579108"/>
    <lineage>
        <taxon>Bacteria</taxon>
        <taxon>Bacillati</taxon>
        <taxon>Actinomycetota</taxon>
        <taxon>Actinomycetes</taxon>
        <taxon>Micromonosporales</taxon>
        <taxon>Micromonosporaceae</taxon>
        <taxon>Dactylosporangium</taxon>
    </lineage>
</organism>
<accession>A0ABP8D347</accession>
<evidence type="ECO:0000256" key="2">
    <source>
        <dbReference type="ARBA" id="ARBA00011322"/>
    </source>
</evidence>